<dbReference type="Gene3D" id="3.30.590.20">
    <property type="match status" value="1"/>
</dbReference>
<evidence type="ECO:0000259" key="10">
    <source>
        <dbReference type="Pfam" id="PF04262"/>
    </source>
</evidence>
<dbReference type="GO" id="GO:0004357">
    <property type="term" value="F:glutamate-cysteine ligase activity"/>
    <property type="evidence" value="ECO:0007669"/>
    <property type="project" value="UniProtKB-UniRule"/>
</dbReference>
<dbReference type="SUPFAM" id="SSF55931">
    <property type="entry name" value="Glutamine synthetase/guanido kinase"/>
    <property type="match status" value="1"/>
</dbReference>
<dbReference type="GO" id="GO:0046872">
    <property type="term" value="F:metal ion binding"/>
    <property type="evidence" value="ECO:0007669"/>
    <property type="project" value="TreeGrafter"/>
</dbReference>
<sequence length="531" mass="62375">MIEDISEKIAFLEKNPKILNNIFRGIERETLRIKKNGSFSEKKHPYLLGSPLTHKWITTDFSENLLEFITPTSNNIDYLLSFLKDLHCFTASKTQNELIWPFSMPYDDNKTDIQIAQYGNSNLGKMKTTYRIGLKHRYGDLVNTVSGVHYNFSLPLIFWKNCKKNISKKNKNTDYVSSGYLDLIRNYYRFGWIIPYLFGASPAISSSFLKNTKKKYRFKKTKENILYLPWSTSLRLSDIGYTNSKVIDLNIMFNDLNSYIQSLKKSIETPSKKFMNIGLKDIYGNFKQLNTNILQMESELYTQIRPKRKINYGETLIESLTNKGIEYVEIRSLDINPFSPIGISKKQILFLDLFLIWCALIDSPQINTIDVYLINKNWKKIIFEGRKPNQKIYLNNKYEKKTLVEISDIIFKDLHQIALILDYNSKNFTYQKICKETKLLFYNPELTYSAKFLKIIIETGIKKAGLYFANKYHRNFTNKNYLNLNKNILEQEVIRSHEETVEIEKTDMLSFEEYIKQLNSSHASKHGIIKR</sequence>
<evidence type="ECO:0000256" key="4">
    <source>
        <dbReference type="ARBA" id="ARBA00022684"/>
    </source>
</evidence>
<dbReference type="GO" id="GO:0005829">
    <property type="term" value="C:cytosol"/>
    <property type="evidence" value="ECO:0007669"/>
    <property type="project" value="TreeGrafter"/>
</dbReference>
<reference evidence="11 12" key="1">
    <citation type="submission" date="2018-12" db="EMBL/GenBank/DDBJ databases">
        <authorList>
            <person name="Chong R.A."/>
        </authorList>
    </citation>
    <scope>NUCLEOTIDE SEQUENCE [LARGE SCALE GENOMIC DNA]</scope>
    <source>
        <strain evidence="11 12">Aar</strain>
    </source>
</reference>
<evidence type="ECO:0000256" key="7">
    <source>
        <dbReference type="ARBA" id="ARBA00048819"/>
    </source>
</evidence>
<evidence type="ECO:0000256" key="3">
    <source>
        <dbReference type="ARBA" id="ARBA00022598"/>
    </source>
</evidence>
<dbReference type="PANTHER" id="PTHR38761">
    <property type="entry name" value="GLUTAMATE--CYSTEINE LIGASE"/>
    <property type="match status" value="1"/>
</dbReference>
<evidence type="ECO:0000256" key="5">
    <source>
        <dbReference type="ARBA" id="ARBA00022741"/>
    </source>
</evidence>
<dbReference type="Pfam" id="PF04262">
    <property type="entry name" value="Glu_cys_ligase"/>
    <property type="match status" value="1"/>
</dbReference>
<dbReference type="GO" id="GO:0006750">
    <property type="term" value="P:glutathione biosynthetic process"/>
    <property type="evidence" value="ECO:0007669"/>
    <property type="project" value="UniProtKB-UniRule"/>
</dbReference>
<dbReference type="InterPro" id="IPR006334">
    <property type="entry name" value="Glut_cys_ligase"/>
</dbReference>
<proteinExistence type="inferred from homology"/>
<comment type="similarity">
    <text evidence="2 8">Belongs to the glutamate--cysteine ligase type 1 family. Type 1 subfamily.</text>
</comment>
<dbReference type="RefSeq" id="WP_158364624.1">
    <property type="nucleotide sequence ID" value="NZ_CP034900.1"/>
</dbReference>
<gene>
    <name evidence="8 11" type="primary">gshA</name>
    <name evidence="11" type="ORF">D9V59_02035</name>
</gene>
<reference evidence="11 12" key="2">
    <citation type="submission" date="2019-05" db="EMBL/GenBank/DDBJ databases">
        <title>Genome evolution of the obligate endosymbiont Buchnera aphidicola.</title>
        <authorList>
            <person name="Moran N.A."/>
        </authorList>
    </citation>
    <scope>NUCLEOTIDE SEQUENCE [LARGE SCALE GENOMIC DNA]</scope>
    <source>
        <strain evidence="11 12">Aar</strain>
    </source>
</reference>
<keyword evidence="6 8" id="KW-0067">ATP-binding</keyword>
<comment type="pathway">
    <text evidence="1 8 9">Sulfur metabolism; glutathione biosynthesis; glutathione from L-cysteine and L-glutamate: step 1/2.</text>
</comment>
<accession>A0A4D6XQ83</accession>
<evidence type="ECO:0000313" key="12">
    <source>
        <dbReference type="Proteomes" id="UP000298654"/>
    </source>
</evidence>
<dbReference type="PANTHER" id="PTHR38761:SF1">
    <property type="entry name" value="GLUTAMATE--CYSTEINE LIGASE"/>
    <property type="match status" value="1"/>
</dbReference>
<keyword evidence="4 8" id="KW-0317">Glutathione biosynthesis</keyword>
<comment type="catalytic activity">
    <reaction evidence="7 8 9">
        <text>L-cysteine + L-glutamate + ATP = gamma-L-glutamyl-L-cysteine + ADP + phosphate + H(+)</text>
        <dbReference type="Rhea" id="RHEA:13285"/>
        <dbReference type="ChEBI" id="CHEBI:15378"/>
        <dbReference type="ChEBI" id="CHEBI:29985"/>
        <dbReference type="ChEBI" id="CHEBI:30616"/>
        <dbReference type="ChEBI" id="CHEBI:35235"/>
        <dbReference type="ChEBI" id="CHEBI:43474"/>
        <dbReference type="ChEBI" id="CHEBI:58173"/>
        <dbReference type="ChEBI" id="CHEBI:456216"/>
        <dbReference type="EC" id="6.3.2.2"/>
    </reaction>
</comment>
<protein>
    <recommendedName>
        <fullName evidence="8">Glutamate--cysteine ligase</fullName>
        <ecNumber evidence="8">6.3.2.2</ecNumber>
    </recommendedName>
    <alternativeName>
        <fullName evidence="8">Gamma-ECS</fullName>
        <shortName evidence="8">GCS</shortName>
    </alternativeName>
    <alternativeName>
        <fullName evidence="8">Gamma-glutamylcysteine synthetase</fullName>
    </alternativeName>
</protein>
<dbReference type="UniPathway" id="UPA00142">
    <property type="reaction ID" value="UER00209"/>
</dbReference>
<dbReference type="AlphaFoldDB" id="A0A4D6XQ83"/>
<name>A0A4D6XQ83_9GAMM</name>
<dbReference type="EMBL" id="CP034900">
    <property type="protein sequence ID" value="QCI16071.1"/>
    <property type="molecule type" value="Genomic_DNA"/>
</dbReference>
<dbReference type="HAMAP" id="MF_00578">
    <property type="entry name" value="Glu_cys_ligase"/>
    <property type="match status" value="1"/>
</dbReference>
<evidence type="ECO:0000256" key="6">
    <source>
        <dbReference type="ARBA" id="ARBA00022840"/>
    </source>
</evidence>
<evidence type="ECO:0000256" key="8">
    <source>
        <dbReference type="HAMAP-Rule" id="MF_00578"/>
    </source>
</evidence>
<dbReference type="GO" id="GO:0005524">
    <property type="term" value="F:ATP binding"/>
    <property type="evidence" value="ECO:0007669"/>
    <property type="project" value="UniProtKB-KW"/>
</dbReference>
<evidence type="ECO:0000256" key="9">
    <source>
        <dbReference type="RuleBase" id="RU004391"/>
    </source>
</evidence>
<dbReference type="OrthoDB" id="9803907at2"/>
<organism evidence="11 12">
    <name type="scientific">Buchnera aphidicola</name>
    <name type="common">Artemisaphis artemisicola</name>
    <dbReference type="NCBI Taxonomy" id="1241836"/>
    <lineage>
        <taxon>Bacteria</taxon>
        <taxon>Pseudomonadati</taxon>
        <taxon>Pseudomonadota</taxon>
        <taxon>Gammaproteobacteria</taxon>
        <taxon>Enterobacterales</taxon>
        <taxon>Erwiniaceae</taxon>
        <taxon>Buchnera</taxon>
    </lineage>
</organism>
<evidence type="ECO:0000256" key="2">
    <source>
        <dbReference type="ARBA" id="ARBA00008772"/>
    </source>
</evidence>
<evidence type="ECO:0000313" key="11">
    <source>
        <dbReference type="EMBL" id="QCI16071.1"/>
    </source>
</evidence>
<dbReference type="EC" id="6.3.2.2" evidence="8"/>
<dbReference type="InterPro" id="IPR014746">
    <property type="entry name" value="Gln_synth/guanido_kin_cat_dom"/>
</dbReference>
<dbReference type="InterPro" id="IPR007370">
    <property type="entry name" value="Glu_cys_ligase"/>
</dbReference>
<dbReference type="Proteomes" id="UP000298654">
    <property type="component" value="Chromosome"/>
</dbReference>
<evidence type="ECO:0000256" key="1">
    <source>
        <dbReference type="ARBA" id="ARBA00005006"/>
    </source>
</evidence>
<dbReference type="NCBIfam" id="TIGR01434">
    <property type="entry name" value="glu_cys_ligase"/>
    <property type="match status" value="1"/>
</dbReference>
<feature type="domain" description="Glutamate--cysteine ligase" evidence="10">
    <location>
        <begin position="13"/>
        <end position="381"/>
    </location>
</feature>
<keyword evidence="5 8" id="KW-0547">Nucleotide-binding</keyword>
<keyword evidence="3 8" id="KW-0436">Ligase</keyword>